<feature type="signal peptide" evidence="1">
    <location>
        <begin position="1"/>
        <end position="23"/>
    </location>
</feature>
<keyword evidence="1" id="KW-0732">Signal</keyword>
<evidence type="ECO:0000256" key="1">
    <source>
        <dbReference type="SAM" id="SignalP"/>
    </source>
</evidence>
<dbReference type="Pfam" id="PF13739">
    <property type="entry name" value="PdaC"/>
    <property type="match status" value="1"/>
</dbReference>
<accession>A0ABS3QC29</accession>
<dbReference type="Gene3D" id="3.30.565.40">
    <property type="entry name" value="Fervidobacterium nodosum Rt17-B1 like"/>
    <property type="match status" value="1"/>
</dbReference>
<sequence length="414" mass="44249">MNRSVLLWAAPLLLALSACPSKKSDHAQNATAPAAAAIVDFRHPGYAQYRGQLTGAADSLTLHLTITPARPGSEAVGGIGGYYYGADGEPHELQQVLVEHPHPDSLLLAYYDHAVLDGSGNEQETRWRLRRQPDGRLVGTVGGKAIQLRPARPALALAVRSFADSVAAFPGQARSPYGHVGLQTLEPTGSSPVALAIAANIRRQQRGDTLPNLPVPALAGLWQQQRTDFAKFYREDAAGLAEDLAADSAATADSTEAYSPSLRYESQSSASVICQEGALLSLRLLDYSYSGGAHGNFGSTVRSIDLRTGRVLTFDDIFQPAARTQLLPLLERGVRRTLGIGDNERLDTQLLDNQMQLTTNVCLTPGGVLFLYVPYEITAYALGEVPVFIPLAKLRPLLRAGLPLPGTGAGVAKR</sequence>
<dbReference type="PROSITE" id="PS51257">
    <property type="entry name" value="PROKAR_LIPOPROTEIN"/>
    <property type="match status" value="1"/>
</dbReference>
<dbReference type="Proteomes" id="UP000664369">
    <property type="component" value="Unassembled WGS sequence"/>
</dbReference>
<feature type="domain" description="Deacetylase PdaC" evidence="3">
    <location>
        <begin position="229"/>
        <end position="296"/>
    </location>
</feature>
<dbReference type="Pfam" id="PF11738">
    <property type="entry name" value="DUF3298"/>
    <property type="match status" value="1"/>
</dbReference>
<evidence type="ECO:0000259" key="2">
    <source>
        <dbReference type="Pfam" id="PF11738"/>
    </source>
</evidence>
<dbReference type="Gene3D" id="3.90.640.20">
    <property type="entry name" value="Heat-shock cognate protein, ATPase"/>
    <property type="match status" value="1"/>
</dbReference>
<comment type="caution">
    <text evidence="4">The sequence shown here is derived from an EMBL/GenBank/DDBJ whole genome shotgun (WGS) entry which is preliminary data.</text>
</comment>
<dbReference type="RefSeq" id="WP_208174441.1">
    <property type="nucleotide sequence ID" value="NZ_JAGETZ010000003.1"/>
</dbReference>
<evidence type="ECO:0000259" key="3">
    <source>
        <dbReference type="Pfam" id="PF13739"/>
    </source>
</evidence>
<keyword evidence="5" id="KW-1185">Reference proteome</keyword>
<dbReference type="InterPro" id="IPR037126">
    <property type="entry name" value="PdaC/RsiV-like_sf"/>
</dbReference>
<dbReference type="InterPro" id="IPR025303">
    <property type="entry name" value="PdaC"/>
</dbReference>
<evidence type="ECO:0000313" key="4">
    <source>
        <dbReference type="EMBL" id="MBO2008802.1"/>
    </source>
</evidence>
<reference evidence="4 5" key="1">
    <citation type="submission" date="2021-03" db="EMBL/GenBank/DDBJ databases">
        <authorList>
            <person name="Kim M.K."/>
        </authorList>
    </citation>
    <scope>NUCLEOTIDE SEQUENCE [LARGE SCALE GENOMIC DNA]</scope>
    <source>
        <strain evidence="4 5">BT442</strain>
    </source>
</reference>
<proteinExistence type="predicted"/>
<name>A0ABS3QC29_9BACT</name>
<gene>
    <name evidence="4" type="ORF">J4E00_07040</name>
</gene>
<dbReference type="InterPro" id="IPR021729">
    <property type="entry name" value="DUF3298"/>
</dbReference>
<evidence type="ECO:0000313" key="5">
    <source>
        <dbReference type="Proteomes" id="UP000664369"/>
    </source>
</evidence>
<feature type="domain" description="DUF3298" evidence="2">
    <location>
        <begin position="315"/>
        <end position="391"/>
    </location>
</feature>
<protein>
    <submittedName>
        <fullName evidence="4">DUF4163 domain-containing protein</fullName>
    </submittedName>
</protein>
<dbReference type="EMBL" id="JAGETZ010000003">
    <property type="protein sequence ID" value="MBO2008802.1"/>
    <property type="molecule type" value="Genomic_DNA"/>
</dbReference>
<feature type="chain" id="PRO_5045835348" evidence="1">
    <location>
        <begin position="24"/>
        <end position="414"/>
    </location>
</feature>
<organism evidence="4 5">
    <name type="scientific">Hymenobacter negativus</name>
    <dbReference type="NCBI Taxonomy" id="2795026"/>
    <lineage>
        <taxon>Bacteria</taxon>
        <taxon>Pseudomonadati</taxon>
        <taxon>Bacteroidota</taxon>
        <taxon>Cytophagia</taxon>
        <taxon>Cytophagales</taxon>
        <taxon>Hymenobacteraceae</taxon>
        <taxon>Hymenobacter</taxon>
    </lineage>
</organism>